<organism evidence="2 3">
    <name type="scientific">Bradyrhizobium canariense</name>
    <dbReference type="NCBI Taxonomy" id="255045"/>
    <lineage>
        <taxon>Bacteria</taxon>
        <taxon>Pseudomonadati</taxon>
        <taxon>Pseudomonadota</taxon>
        <taxon>Alphaproteobacteria</taxon>
        <taxon>Hyphomicrobiales</taxon>
        <taxon>Nitrobacteraceae</taxon>
        <taxon>Bradyrhizobium</taxon>
    </lineage>
</organism>
<evidence type="ECO:0000256" key="1">
    <source>
        <dbReference type="SAM" id="MobiDB-lite"/>
    </source>
</evidence>
<dbReference type="AlphaFoldDB" id="A0A1H1MGB6"/>
<protein>
    <recommendedName>
        <fullName evidence="4">Flagellar protein FlgN</fullName>
    </recommendedName>
</protein>
<dbReference type="EMBL" id="LT629750">
    <property type="protein sequence ID" value="SDR85662.1"/>
    <property type="molecule type" value="Genomic_DNA"/>
</dbReference>
<gene>
    <name evidence="2" type="ORF">SAMN05444158_0212</name>
</gene>
<sequence length="163" mass="18059">MQQRPQRQPAAAPIPMAATPAEARKLAEGLMDVMSALLGLIERETELVRAGKIREAMAFEPKKSELTRRYVNVLTQLKGSHKYLSESAPELLTTLHRHHDVFRSMLQINLTVLATAHAVSESIVRGVNTEMQRRTIPNTYTAAGRRATPGPRNIAPLSVSRSL</sequence>
<name>A0A1H1MGB6_9BRAD</name>
<proteinExistence type="predicted"/>
<evidence type="ECO:0000313" key="3">
    <source>
        <dbReference type="Proteomes" id="UP000243904"/>
    </source>
</evidence>
<evidence type="ECO:0008006" key="4">
    <source>
        <dbReference type="Google" id="ProtNLM"/>
    </source>
</evidence>
<evidence type="ECO:0000313" key="2">
    <source>
        <dbReference type="EMBL" id="SDR85662.1"/>
    </source>
</evidence>
<dbReference type="RefSeq" id="WP_100382794.1">
    <property type="nucleotide sequence ID" value="NZ_LT629750.1"/>
</dbReference>
<dbReference type="Proteomes" id="UP000243904">
    <property type="component" value="Chromosome I"/>
</dbReference>
<accession>A0A1H1MGB6</accession>
<reference evidence="3" key="1">
    <citation type="submission" date="2016-10" db="EMBL/GenBank/DDBJ databases">
        <authorList>
            <person name="Varghese N."/>
            <person name="Submissions S."/>
        </authorList>
    </citation>
    <scope>NUCLEOTIDE SEQUENCE [LARGE SCALE GENOMIC DNA]</scope>
    <source>
        <strain evidence="3">GAS369</strain>
    </source>
</reference>
<feature type="region of interest" description="Disordered" evidence="1">
    <location>
        <begin position="141"/>
        <end position="163"/>
    </location>
</feature>
<keyword evidence="3" id="KW-1185">Reference proteome</keyword>